<accession>A0AAV1LRY6</accession>
<reference evidence="2 3" key="1">
    <citation type="submission" date="2023-11" db="EMBL/GenBank/DDBJ databases">
        <authorList>
            <person name="Hedman E."/>
            <person name="Englund M."/>
            <person name="Stromberg M."/>
            <person name="Nyberg Akerstrom W."/>
            <person name="Nylinder S."/>
            <person name="Jareborg N."/>
            <person name="Kallberg Y."/>
            <person name="Kronander E."/>
        </authorList>
    </citation>
    <scope>NUCLEOTIDE SEQUENCE [LARGE SCALE GENOMIC DNA]</scope>
</reference>
<feature type="region of interest" description="Disordered" evidence="1">
    <location>
        <begin position="62"/>
        <end position="83"/>
    </location>
</feature>
<protein>
    <recommendedName>
        <fullName evidence="4">PHD-type domain-containing protein</fullName>
    </recommendedName>
</protein>
<dbReference type="EMBL" id="CAVLGL010000098">
    <property type="protein sequence ID" value="CAK1598163.1"/>
    <property type="molecule type" value="Genomic_DNA"/>
</dbReference>
<proteinExistence type="predicted"/>
<evidence type="ECO:0000256" key="1">
    <source>
        <dbReference type="SAM" id="MobiDB-lite"/>
    </source>
</evidence>
<comment type="caution">
    <text evidence="2">The sequence shown here is derived from an EMBL/GenBank/DDBJ whole genome shotgun (WGS) entry which is preliminary data.</text>
</comment>
<keyword evidence="3" id="KW-1185">Reference proteome</keyword>
<dbReference type="AlphaFoldDB" id="A0AAV1LRY6"/>
<dbReference type="Proteomes" id="UP001314205">
    <property type="component" value="Unassembled WGS sequence"/>
</dbReference>
<sequence length="127" mass="13821">MKCAGCLKPIRDSAGTTKCTSTACEKTFFSVCINVTLLTPERKIWKCPECCAAKKKGGDNSLTPVRGGSENVTTHKKPDSVGSEMTQLTEQLCLLTSELCSVKTKLNDLTQSISHTNERMDDMIGPF</sequence>
<dbReference type="InterPro" id="IPR011011">
    <property type="entry name" value="Znf_FYVE_PHD"/>
</dbReference>
<organism evidence="2 3">
    <name type="scientific">Parnassius mnemosyne</name>
    <name type="common">clouded apollo</name>
    <dbReference type="NCBI Taxonomy" id="213953"/>
    <lineage>
        <taxon>Eukaryota</taxon>
        <taxon>Metazoa</taxon>
        <taxon>Ecdysozoa</taxon>
        <taxon>Arthropoda</taxon>
        <taxon>Hexapoda</taxon>
        <taxon>Insecta</taxon>
        <taxon>Pterygota</taxon>
        <taxon>Neoptera</taxon>
        <taxon>Endopterygota</taxon>
        <taxon>Lepidoptera</taxon>
        <taxon>Glossata</taxon>
        <taxon>Ditrysia</taxon>
        <taxon>Papilionoidea</taxon>
        <taxon>Papilionidae</taxon>
        <taxon>Parnassiinae</taxon>
        <taxon>Parnassini</taxon>
        <taxon>Parnassius</taxon>
        <taxon>Driopa</taxon>
    </lineage>
</organism>
<evidence type="ECO:0000313" key="2">
    <source>
        <dbReference type="EMBL" id="CAK1598163.1"/>
    </source>
</evidence>
<gene>
    <name evidence="2" type="ORF">PARMNEM_LOCUS17194</name>
</gene>
<evidence type="ECO:0000313" key="3">
    <source>
        <dbReference type="Proteomes" id="UP001314205"/>
    </source>
</evidence>
<dbReference type="SUPFAM" id="SSF57903">
    <property type="entry name" value="FYVE/PHD zinc finger"/>
    <property type="match status" value="1"/>
</dbReference>
<evidence type="ECO:0008006" key="4">
    <source>
        <dbReference type="Google" id="ProtNLM"/>
    </source>
</evidence>
<name>A0AAV1LRY6_9NEOP</name>